<keyword evidence="2" id="KW-0732">Signal</keyword>
<dbReference type="Gene3D" id="3.80.10.10">
    <property type="entry name" value="Ribonuclease Inhibitor"/>
    <property type="match status" value="1"/>
</dbReference>
<keyword evidence="8" id="KW-1185">Reference proteome</keyword>
<sequence length="521" mass="56920">MLVAASLMAMETMDHHLARGQQQPTRHQHGGRSAVAVRRQQSAAAAAAAAKVQRQNVPKSPPPPAGGLSAEAFLVLACVAVSLIVLPLVLPPLPPPPPLLLLVPVCLLLLLAALATFMPSDVRTMASSYFIWPHWDSGFLEQEAIRLVCAYVSIFQLLIASHDICALQKKGFLLILLYNAYRSLNNKKFQGSIPPSLGRIPNLYWLDLGSNKLTGELPVFNGTDPGLDNLTYTKHFHFGGNSLSGPLPIQIFKSEMKLIHLRLDNNHQLTGPIPASISNLTNLAELSLRGNNFSGVLDIGSYVSPELQLIDLQDNQITGYTVDAAAYDKKLILVNNPLCNHGSNERYCTSTGVSNATAQPYATALNCPVLLLPTCLSNQIPSPNCICAVPYKGTLSLRAPPFSDVSNASCSYFVELEQDMKAKFMAHDIPVDSISIHDPLIDAYKYMEMSLEVFPSGKLQFSELDISELGSLLSNQTYKPPSLFGPYVFIGQKNYSFPDSKIINLFTTKKLYILASPTLMW</sequence>
<comment type="caution">
    <text evidence="7">The sequence shown here is derived from an EMBL/GenBank/DDBJ whole genome shotgun (WGS) entry which is preliminary data.</text>
</comment>
<dbReference type="GO" id="GO:0016301">
    <property type="term" value="F:kinase activity"/>
    <property type="evidence" value="ECO:0007669"/>
    <property type="project" value="UniProtKB-KW"/>
</dbReference>
<dbReference type="PANTHER" id="PTHR45974">
    <property type="entry name" value="RECEPTOR-LIKE PROTEIN 55"/>
    <property type="match status" value="1"/>
</dbReference>
<keyword evidence="5" id="KW-0325">Glycoprotein</keyword>
<keyword evidence="6" id="KW-0812">Transmembrane</keyword>
<dbReference type="Proteomes" id="UP000095767">
    <property type="component" value="Unassembled WGS sequence"/>
</dbReference>
<evidence type="ECO:0000313" key="7">
    <source>
        <dbReference type="EMBL" id="OEL37881.1"/>
    </source>
</evidence>
<evidence type="ECO:0000256" key="1">
    <source>
        <dbReference type="ARBA" id="ARBA00004370"/>
    </source>
</evidence>
<evidence type="ECO:0000256" key="2">
    <source>
        <dbReference type="ARBA" id="ARBA00022729"/>
    </source>
</evidence>
<keyword evidence="3" id="KW-0677">Repeat</keyword>
<feature type="transmembrane region" description="Helical" evidence="6">
    <location>
        <begin position="99"/>
        <end position="118"/>
    </location>
</feature>
<evidence type="ECO:0000256" key="6">
    <source>
        <dbReference type="SAM" id="Phobius"/>
    </source>
</evidence>
<gene>
    <name evidence="7" type="ORF">BAE44_0001100</name>
</gene>
<proteinExistence type="predicted"/>
<dbReference type="PANTHER" id="PTHR45974:SF266">
    <property type="entry name" value="LEUCINE-RICH REPEAT RECEPTOR PROTEIN KINASE HPCA1"/>
    <property type="match status" value="1"/>
</dbReference>
<evidence type="ECO:0000313" key="8">
    <source>
        <dbReference type="Proteomes" id="UP000095767"/>
    </source>
</evidence>
<dbReference type="AlphaFoldDB" id="A0A1E5WKD0"/>
<evidence type="ECO:0000256" key="5">
    <source>
        <dbReference type="ARBA" id="ARBA00023180"/>
    </source>
</evidence>
<dbReference type="EMBL" id="LWDX02003854">
    <property type="protein sequence ID" value="OEL37881.1"/>
    <property type="molecule type" value="Genomic_DNA"/>
</dbReference>
<dbReference type="OrthoDB" id="999703at2759"/>
<protein>
    <submittedName>
        <fullName evidence="7">Putative leucine-rich repeat receptor-like protein kinase</fullName>
    </submittedName>
</protein>
<dbReference type="STRING" id="888268.A0A1E5WKD0"/>
<dbReference type="GO" id="GO:0016020">
    <property type="term" value="C:membrane"/>
    <property type="evidence" value="ECO:0007669"/>
    <property type="project" value="UniProtKB-SubCell"/>
</dbReference>
<keyword evidence="7" id="KW-0675">Receptor</keyword>
<dbReference type="SUPFAM" id="SSF52058">
    <property type="entry name" value="L domain-like"/>
    <property type="match status" value="1"/>
</dbReference>
<evidence type="ECO:0000256" key="4">
    <source>
        <dbReference type="ARBA" id="ARBA00023136"/>
    </source>
</evidence>
<keyword evidence="7" id="KW-0418">Kinase</keyword>
<reference evidence="7 8" key="1">
    <citation type="submission" date="2016-09" db="EMBL/GenBank/DDBJ databases">
        <title>The draft genome of Dichanthelium oligosanthes: A C3 panicoid grass species.</title>
        <authorList>
            <person name="Studer A.J."/>
            <person name="Schnable J.C."/>
            <person name="Brutnell T.P."/>
        </authorList>
    </citation>
    <scope>NUCLEOTIDE SEQUENCE [LARGE SCALE GENOMIC DNA]</scope>
    <source>
        <strain evidence="8">cv. Kellogg 1175</strain>
        <tissue evidence="7">Leaf</tissue>
    </source>
</reference>
<feature type="transmembrane region" description="Helical" evidence="6">
    <location>
        <begin position="72"/>
        <end position="93"/>
    </location>
</feature>
<evidence type="ECO:0000256" key="3">
    <source>
        <dbReference type="ARBA" id="ARBA00022737"/>
    </source>
</evidence>
<dbReference type="InterPro" id="IPR032675">
    <property type="entry name" value="LRR_dom_sf"/>
</dbReference>
<organism evidence="7 8">
    <name type="scientific">Dichanthelium oligosanthes</name>
    <dbReference type="NCBI Taxonomy" id="888268"/>
    <lineage>
        <taxon>Eukaryota</taxon>
        <taxon>Viridiplantae</taxon>
        <taxon>Streptophyta</taxon>
        <taxon>Embryophyta</taxon>
        <taxon>Tracheophyta</taxon>
        <taxon>Spermatophyta</taxon>
        <taxon>Magnoliopsida</taxon>
        <taxon>Liliopsida</taxon>
        <taxon>Poales</taxon>
        <taxon>Poaceae</taxon>
        <taxon>PACMAD clade</taxon>
        <taxon>Panicoideae</taxon>
        <taxon>Panicodae</taxon>
        <taxon>Paniceae</taxon>
        <taxon>Dichantheliinae</taxon>
        <taxon>Dichanthelium</taxon>
    </lineage>
</organism>
<accession>A0A1E5WKD0</accession>
<keyword evidence="7" id="KW-0808">Transferase</keyword>
<keyword evidence="4 6" id="KW-0472">Membrane</keyword>
<comment type="subcellular location">
    <subcellularLocation>
        <location evidence="1">Membrane</location>
    </subcellularLocation>
</comment>
<keyword evidence="6" id="KW-1133">Transmembrane helix</keyword>
<name>A0A1E5WKD0_9POAL</name>